<sequence length="122" mass="13757">MGRLLARFLDLQWHDSIDANRLRYRQTGKQAGEHKCFIQMVKNNAAIFQAGSVNIMQRAQHNTTQLKTTQHNPQSSIAQNHAAQQSNTDTAGILYRPDPDPDIHTTIYIMAGGLEKESPFII</sequence>
<protein>
    <submittedName>
        <fullName evidence="1 2">Uncharacterized protein</fullName>
    </submittedName>
</protein>
<reference evidence="3" key="1">
    <citation type="submission" date="2012-12" db="EMBL/GenBank/DDBJ databases">
        <authorList>
            <person name="Hellsten U."/>
            <person name="Grimwood J."/>
            <person name="Chapman J.A."/>
            <person name="Shapiro H."/>
            <person name="Aerts A."/>
            <person name="Otillar R.P."/>
            <person name="Terry A.Y."/>
            <person name="Boore J.L."/>
            <person name="Simakov O."/>
            <person name="Marletaz F."/>
            <person name="Cho S.-J."/>
            <person name="Edsinger-Gonzales E."/>
            <person name="Havlak P."/>
            <person name="Kuo D.-H."/>
            <person name="Larsson T."/>
            <person name="Lv J."/>
            <person name="Arendt D."/>
            <person name="Savage R."/>
            <person name="Osoegawa K."/>
            <person name="de Jong P."/>
            <person name="Lindberg D.R."/>
            <person name="Seaver E.C."/>
            <person name="Weisblat D.A."/>
            <person name="Putnam N.H."/>
            <person name="Grigoriev I.V."/>
            <person name="Rokhsar D.S."/>
        </authorList>
    </citation>
    <scope>NUCLEOTIDE SEQUENCE</scope>
</reference>
<dbReference type="Proteomes" id="UP000015101">
    <property type="component" value="Unassembled WGS sequence"/>
</dbReference>
<dbReference type="EMBL" id="KB096742">
    <property type="protein sequence ID" value="ESO01808.1"/>
    <property type="molecule type" value="Genomic_DNA"/>
</dbReference>
<proteinExistence type="predicted"/>
<dbReference type="EnsemblMetazoa" id="HelroT160975">
    <property type="protein sequence ID" value="HelroP160975"/>
    <property type="gene ID" value="HelroG160975"/>
</dbReference>
<evidence type="ECO:0000313" key="3">
    <source>
        <dbReference type="Proteomes" id="UP000015101"/>
    </source>
</evidence>
<dbReference type="RefSeq" id="XP_009019216.1">
    <property type="nucleotide sequence ID" value="XM_009020968.1"/>
</dbReference>
<reference evidence="2" key="3">
    <citation type="submission" date="2015-06" db="UniProtKB">
        <authorList>
            <consortium name="EnsemblMetazoa"/>
        </authorList>
    </citation>
    <scope>IDENTIFICATION</scope>
</reference>
<dbReference type="InParanoid" id="T1EQY3"/>
<gene>
    <name evidence="2" type="primary">20198983</name>
    <name evidence="1" type="ORF">HELRODRAFT_160975</name>
</gene>
<dbReference type="HOGENOM" id="CLU_2029195_0_0_1"/>
<keyword evidence="3" id="KW-1185">Reference proteome</keyword>
<name>T1EQY3_HELRO</name>
<dbReference type="CTD" id="20198983"/>
<dbReference type="GeneID" id="20198983"/>
<evidence type="ECO:0000313" key="2">
    <source>
        <dbReference type="EnsemblMetazoa" id="HelroP160975"/>
    </source>
</evidence>
<reference evidence="1 3" key="2">
    <citation type="journal article" date="2013" name="Nature">
        <title>Insights into bilaterian evolution from three spiralian genomes.</title>
        <authorList>
            <person name="Simakov O."/>
            <person name="Marletaz F."/>
            <person name="Cho S.J."/>
            <person name="Edsinger-Gonzales E."/>
            <person name="Havlak P."/>
            <person name="Hellsten U."/>
            <person name="Kuo D.H."/>
            <person name="Larsson T."/>
            <person name="Lv J."/>
            <person name="Arendt D."/>
            <person name="Savage R."/>
            <person name="Osoegawa K."/>
            <person name="de Jong P."/>
            <person name="Grimwood J."/>
            <person name="Chapman J.A."/>
            <person name="Shapiro H."/>
            <person name="Aerts A."/>
            <person name="Otillar R.P."/>
            <person name="Terry A.Y."/>
            <person name="Boore J.L."/>
            <person name="Grigoriev I.V."/>
            <person name="Lindberg D.R."/>
            <person name="Seaver E.C."/>
            <person name="Weisblat D.A."/>
            <person name="Putnam N.H."/>
            <person name="Rokhsar D.S."/>
        </authorList>
    </citation>
    <scope>NUCLEOTIDE SEQUENCE</scope>
</reference>
<evidence type="ECO:0000313" key="1">
    <source>
        <dbReference type="EMBL" id="ESO01808.1"/>
    </source>
</evidence>
<organism evidence="2 3">
    <name type="scientific">Helobdella robusta</name>
    <name type="common">Californian leech</name>
    <dbReference type="NCBI Taxonomy" id="6412"/>
    <lineage>
        <taxon>Eukaryota</taxon>
        <taxon>Metazoa</taxon>
        <taxon>Spiralia</taxon>
        <taxon>Lophotrochozoa</taxon>
        <taxon>Annelida</taxon>
        <taxon>Clitellata</taxon>
        <taxon>Hirudinea</taxon>
        <taxon>Rhynchobdellida</taxon>
        <taxon>Glossiphoniidae</taxon>
        <taxon>Helobdella</taxon>
    </lineage>
</organism>
<dbReference type="KEGG" id="hro:HELRODRAFT_160975"/>
<accession>T1EQY3</accession>
<dbReference type="AlphaFoldDB" id="T1EQY3"/>
<dbReference type="EMBL" id="AMQM01000727">
    <property type="status" value="NOT_ANNOTATED_CDS"/>
    <property type="molecule type" value="Genomic_DNA"/>
</dbReference>